<organism evidence="1 2">
    <name type="scientific">Carnegiea gigantea</name>
    <dbReference type="NCBI Taxonomy" id="171969"/>
    <lineage>
        <taxon>Eukaryota</taxon>
        <taxon>Viridiplantae</taxon>
        <taxon>Streptophyta</taxon>
        <taxon>Embryophyta</taxon>
        <taxon>Tracheophyta</taxon>
        <taxon>Spermatophyta</taxon>
        <taxon>Magnoliopsida</taxon>
        <taxon>eudicotyledons</taxon>
        <taxon>Gunneridae</taxon>
        <taxon>Pentapetalae</taxon>
        <taxon>Caryophyllales</taxon>
        <taxon>Cactineae</taxon>
        <taxon>Cactaceae</taxon>
        <taxon>Cactoideae</taxon>
        <taxon>Echinocereeae</taxon>
        <taxon>Carnegiea</taxon>
    </lineage>
</organism>
<accession>A0A9Q1K3V0</accession>
<evidence type="ECO:0000313" key="1">
    <source>
        <dbReference type="EMBL" id="KAJ8436268.1"/>
    </source>
</evidence>
<dbReference type="OrthoDB" id="1913335at2759"/>
<protein>
    <submittedName>
        <fullName evidence="1">Uncharacterized protein</fullName>
    </submittedName>
</protein>
<name>A0A9Q1K3V0_9CARY</name>
<evidence type="ECO:0000313" key="2">
    <source>
        <dbReference type="Proteomes" id="UP001153076"/>
    </source>
</evidence>
<sequence length="272" mass="30450">MIPNLEEKDVETVEENIFESGVSINMSPCLITILDDFKDDKESLGERVRGFTYSLRCRYVKEDITKGALYNLEKHKCLSSIGGQMWDITVNIVEQKTGASDVVFSEATLLPKTFSYRKLIGRESGGRVRGVGLGLASNQLNAKRNCQIGTEPLDSSIASLLLKAGDNVEENQRNNTLLAGEHIRDTLATTPTLAKNYEAYIKDPNFLQGVNKFCATQISKKHISMKNRMEIPQLACHDPIICFFSYCNFYVDDQNTSMRENPSSCSKQPNIT</sequence>
<dbReference type="EMBL" id="JAKOGI010000354">
    <property type="protein sequence ID" value="KAJ8436268.1"/>
    <property type="molecule type" value="Genomic_DNA"/>
</dbReference>
<comment type="caution">
    <text evidence="1">The sequence shown here is derived from an EMBL/GenBank/DDBJ whole genome shotgun (WGS) entry which is preliminary data.</text>
</comment>
<reference evidence="1" key="1">
    <citation type="submission" date="2022-04" db="EMBL/GenBank/DDBJ databases">
        <title>Carnegiea gigantea Genome sequencing and assembly v2.</title>
        <authorList>
            <person name="Copetti D."/>
            <person name="Sanderson M.J."/>
            <person name="Burquez A."/>
            <person name="Wojciechowski M.F."/>
        </authorList>
    </citation>
    <scope>NUCLEOTIDE SEQUENCE</scope>
    <source>
        <strain evidence="1">SGP5-SGP5p</strain>
        <tissue evidence="1">Aerial part</tissue>
    </source>
</reference>
<dbReference type="Proteomes" id="UP001153076">
    <property type="component" value="Unassembled WGS sequence"/>
</dbReference>
<dbReference type="AlphaFoldDB" id="A0A9Q1K3V0"/>
<proteinExistence type="predicted"/>
<gene>
    <name evidence="1" type="ORF">Cgig2_011540</name>
</gene>
<keyword evidence="2" id="KW-1185">Reference proteome</keyword>